<dbReference type="InterPro" id="IPR006011">
    <property type="entry name" value="Syntaxin_N"/>
</dbReference>
<sequence length="88" mass="9651">MSFRDIEAGGLPSGPMLQDSTQALASIVFQINTAVSSFKRLVNSLVTDIDTPVLREKLQPTPVVDKLVKETGSKWKVASGHDHNRLVY</sequence>
<reference evidence="2" key="3">
    <citation type="submission" date="2020-12" db="UniProtKB">
        <authorList>
            <consortium name="EnsemblPlants"/>
        </authorList>
    </citation>
    <scope>IDENTIFICATION</scope>
</reference>
<accession>A0A7I4DX93</accession>
<dbReference type="GO" id="GO:0016020">
    <property type="term" value="C:membrane"/>
    <property type="evidence" value="ECO:0007669"/>
    <property type="project" value="InterPro"/>
</dbReference>
<reference evidence="2 3" key="1">
    <citation type="journal article" date="2008" name="Science">
        <title>The Physcomitrella genome reveals evolutionary insights into the conquest of land by plants.</title>
        <authorList>
            <person name="Rensing S."/>
            <person name="Lang D."/>
            <person name="Zimmer A."/>
            <person name="Terry A."/>
            <person name="Salamov A."/>
            <person name="Shapiro H."/>
            <person name="Nishiyama T."/>
            <person name="Perroud P.-F."/>
            <person name="Lindquist E."/>
            <person name="Kamisugi Y."/>
            <person name="Tanahashi T."/>
            <person name="Sakakibara K."/>
            <person name="Fujita T."/>
            <person name="Oishi K."/>
            <person name="Shin-I T."/>
            <person name="Kuroki Y."/>
            <person name="Toyoda A."/>
            <person name="Suzuki Y."/>
            <person name="Hashimoto A."/>
            <person name="Yamaguchi K."/>
            <person name="Sugano A."/>
            <person name="Kohara Y."/>
            <person name="Fujiyama A."/>
            <person name="Anterola A."/>
            <person name="Aoki S."/>
            <person name="Ashton N."/>
            <person name="Barbazuk W.B."/>
            <person name="Barker E."/>
            <person name="Bennetzen J."/>
            <person name="Bezanilla M."/>
            <person name="Blankenship R."/>
            <person name="Cho S.H."/>
            <person name="Dutcher S."/>
            <person name="Estelle M."/>
            <person name="Fawcett J.A."/>
            <person name="Gundlach H."/>
            <person name="Hanada K."/>
            <person name="Heyl A."/>
            <person name="Hicks K.A."/>
            <person name="Hugh J."/>
            <person name="Lohr M."/>
            <person name="Mayer K."/>
            <person name="Melkozernov A."/>
            <person name="Murata T."/>
            <person name="Nelson D."/>
            <person name="Pils B."/>
            <person name="Prigge M."/>
            <person name="Reiss B."/>
            <person name="Renner T."/>
            <person name="Rombauts S."/>
            <person name="Rushton P."/>
            <person name="Sanderfoot A."/>
            <person name="Schween G."/>
            <person name="Shiu S.-H."/>
            <person name="Stueber K."/>
            <person name="Theodoulou F.L."/>
            <person name="Tu H."/>
            <person name="Van de Peer Y."/>
            <person name="Verrier P.J."/>
            <person name="Waters E."/>
            <person name="Wood A."/>
            <person name="Yang L."/>
            <person name="Cove D."/>
            <person name="Cuming A."/>
            <person name="Hasebe M."/>
            <person name="Lucas S."/>
            <person name="Mishler D.B."/>
            <person name="Reski R."/>
            <person name="Grigoriev I."/>
            <person name="Quatrano R.S."/>
            <person name="Boore J.L."/>
        </authorList>
    </citation>
    <scope>NUCLEOTIDE SEQUENCE [LARGE SCALE GENOMIC DNA]</scope>
    <source>
        <strain evidence="2 3">cv. Gransden 2004</strain>
    </source>
</reference>
<dbReference type="EMBL" id="ABEU02000005">
    <property type="status" value="NOT_ANNOTATED_CDS"/>
    <property type="molecule type" value="Genomic_DNA"/>
</dbReference>
<reference evidence="2 3" key="2">
    <citation type="journal article" date="2018" name="Plant J.">
        <title>The Physcomitrella patens chromosome-scale assembly reveals moss genome structure and evolution.</title>
        <authorList>
            <person name="Lang D."/>
            <person name="Ullrich K.K."/>
            <person name="Murat F."/>
            <person name="Fuchs J."/>
            <person name="Jenkins J."/>
            <person name="Haas F.B."/>
            <person name="Piednoel M."/>
            <person name="Gundlach H."/>
            <person name="Van Bel M."/>
            <person name="Meyberg R."/>
            <person name="Vives C."/>
            <person name="Morata J."/>
            <person name="Symeonidi A."/>
            <person name="Hiss M."/>
            <person name="Muchero W."/>
            <person name="Kamisugi Y."/>
            <person name="Saleh O."/>
            <person name="Blanc G."/>
            <person name="Decker E.L."/>
            <person name="van Gessel N."/>
            <person name="Grimwood J."/>
            <person name="Hayes R.D."/>
            <person name="Graham S.W."/>
            <person name="Gunter L.E."/>
            <person name="McDaniel S.F."/>
            <person name="Hoernstein S.N.W."/>
            <person name="Larsson A."/>
            <person name="Li F.W."/>
            <person name="Perroud P.F."/>
            <person name="Phillips J."/>
            <person name="Ranjan P."/>
            <person name="Rokshar D.S."/>
            <person name="Rothfels C.J."/>
            <person name="Schneider L."/>
            <person name="Shu S."/>
            <person name="Stevenson D.W."/>
            <person name="Thummler F."/>
            <person name="Tillich M."/>
            <person name="Villarreal Aguilar J.C."/>
            <person name="Widiez T."/>
            <person name="Wong G.K."/>
            <person name="Wymore A."/>
            <person name="Zhang Y."/>
            <person name="Zimmer A.D."/>
            <person name="Quatrano R.S."/>
            <person name="Mayer K.F.X."/>
            <person name="Goodstein D."/>
            <person name="Casacuberta J.M."/>
            <person name="Vandepoele K."/>
            <person name="Reski R."/>
            <person name="Cuming A.C."/>
            <person name="Tuskan G.A."/>
            <person name="Maumus F."/>
            <person name="Salse J."/>
            <person name="Schmutz J."/>
            <person name="Rensing S.A."/>
        </authorList>
    </citation>
    <scope>NUCLEOTIDE SEQUENCE [LARGE SCALE GENOMIC DNA]</scope>
    <source>
        <strain evidence="2 3">cv. Gransden 2004</strain>
    </source>
</reference>
<name>A0A7I4DX93_PHYPA</name>
<dbReference type="Gramene" id="Pp3c5_3060V3.1">
    <property type="protein sequence ID" value="Pp3c5_3060V3.1"/>
    <property type="gene ID" value="Pp3c5_3060"/>
</dbReference>
<feature type="domain" description="Syntaxin N-terminal" evidence="1">
    <location>
        <begin position="21"/>
        <end position="77"/>
    </location>
</feature>
<dbReference type="Proteomes" id="UP000006727">
    <property type="component" value="Chromosome 5"/>
</dbReference>
<evidence type="ECO:0000313" key="3">
    <source>
        <dbReference type="Proteomes" id="UP000006727"/>
    </source>
</evidence>
<dbReference type="InParanoid" id="A0A7I4DX93"/>
<dbReference type="EnsemblPlants" id="Pp3c5_3060V3.1">
    <property type="protein sequence ID" value="Pp3c5_3060V3.1"/>
    <property type="gene ID" value="Pp3c5_3060"/>
</dbReference>
<keyword evidence="3" id="KW-1185">Reference proteome</keyword>
<evidence type="ECO:0000313" key="2">
    <source>
        <dbReference type="EnsemblPlants" id="Pp3c5_3060V3.1"/>
    </source>
</evidence>
<proteinExistence type="predicted"/>
<dbReference type="AlphaFoldDB" id="A0A7I4DX93"/>
<dbReference type="Gene3D" id="1.20.58.70">
    <property type="match status" value="1"/>
</dbReference>
<organism evidence="2 3">
    <name type="scientific">Physcomitrium patens</name>
    <name type="common">Spreading-leaved earth moss</name>
    <name type="synonym">Physcomitrella patens</name>
    <dbReference type="NCBI Taxonomy" id="3218"/>
    <lineage>
        <taxon>Eukaryota</taxon>
        <taxon>Viridiplantae</taxon>
        <taxon>Streptophyta</taxon>
        <taxon>Embryophyta</taxon>
        <taxon>Bryophyta</taxon>
        <taxon>Bryophytina</taxon>
        <taxon>Bryopsida</taxon>
        <taxon>Funariidae</taxon>
        <taxon>Funariales</taxon>
        <taxon>Funariaceae</taxon>
        <taxon>Physcomitrium</taxon>
    </lineage>
</organism>
<evidence type="ECO:0000259" key="1">
    <source>
        <dbReference type="Pfam" id="PF14523"/>
    </source>
</evidence>
<protein>
    <recommendedName>
        <fullName evidence="1">Syntaxin N-terminal domain-containing protein</fullName>
    </recommendedName>
</protein>
<dbReference type="Pfam" id="PF14523">
    <property type="entry name" value="Syntaxin_2"/>
    <property type="match status" value="1"/>
</dbReference>